<organism evidence="2 3">
    <name type="scientific">Araneus ventricosus</name>
    <name type="common">Orbweaver spider</name>
    <name type="synonym">Epeira ventricosa</name>
    <dbReference type="NCBI Taxonomy" id="182803"/>
    <lineage>
        <taxon>Eukaryota</taxon>
        <taxon>Metazoa</taxon>
        <taxon>Ecdysozoa</taxon>
        <taxon>Arthropoda</taxon>
        <taxon>Chelicerata</taxon>
        <taxon>Arachnida</taxon>
        <taxon>Araneae</taxon>
        <taxon>Araneomorphae</taxon>
        <taxon>Entelegynae</taxon>
        <taxon>Araneoidea</taxon>
        <taxon>Araneidae</taxon>
        <taxon>Araneus</taxon>
    </lineage>
</organism>
<gene>
    <name evidence="2" type="ORF">AVEN_212647_1</name>
</gene>
<name>A0A4Y2M9J1_ARAVE</name>
<feature type="compositionally biased region" description="Polar residues" evidence="1">
    <location>
        <begin position="164"/>
        <end position="175"/>
    </location>
</feature>
<sequence>MSSEEYKKKYPTVFTKAYSEEYSFIIALKEDKSYIFCTICTCDFSIASGGKYVICKHISRQKHLDNAWILGTNTKVYFVDKQNDHDVIQRWISLSSCLERLVEQWYPLASFLKAEIHDSSSNSTSGLRDYKIPKLNQFYFTSSRSEVGKEKMFKPKDKTCSVERSSNTIASSASEVQKKKNIVPKEKTR</sequence>
<reference evidence="2 3" key="1">
    <citation type="journal article" date="2019" name="Sci. Rep.">
        <title>Orb-weaving spider Araneus ventricosus genome elucidates the spidroin gene catalogue.</title>
        <authorList>
            <person name="Kono N."/>
            <person name="Nakamura H."/>
            <person name="Ohtoshi R."/>
            <person name="Moran D.A.P."/>
            <person name="Shinohara A."/>
            <person name="Yoshida Y."/>
            <person name="Fujiwara M."/>
            <person name="Mori M."/>
            <person name="Tomita M."/>
            <person name="Arakawa K."/>
        </authorList>
    </citation>
    <scope>NUCLEOTIDE SEQUENCE [LARGE SCALE GENOMIC DNA]</scope>
</reference>
<dbReference type="AlphaFoldDB" id="A0A4Y2M9J1"/>
<feature type="region of interest" description="Disordered" evidence="1">
    <location>
        <begin position="164"/>
        <end position="189"/>
    </location>
</feature>
<dbReference type="Proteomes" id="UP000499080">
    <property type="component" value="Unassembled WGS sequence"/>
</dbReference>
<dbReference type="OrthoDB" id="6511285at2759"/>
<dbReference type="EMBL" id="BGPR01006982">
    <property type="protein sequence ID" value="GBN23329.1"/>
    <property type="molecule type" value="Genomic_DNA"/>
</dbReference>
<evidence type="ECO:0000256" key="1">
    <source>
        <dbReference type="SAM" id="MobiDB-lite"/>
    </source>
</evidence>
<comment type="caution">
    <text evidence="2">The sequence shown here is derived from an EMBL/GenBank/DDBJ whole genome shotgun (WGS) entry which is preliminary data.</text>
</comment>
<protein>
    <submittedName>
        <fullName evidence="2">Uncharacterized protein</fullName>
    </submittedName>
</protein>
<keyword evidence="3" id="KW-1185">Reference proteome</keyword>
<evidence type="ECO:0000313" key="2">
    <source>
        <dbReference type="EMBL" id="GBN23329.1"/>
    </source>
</evidence>
<proteinExistence type="predicted"/>
<accession>A0A4Y2M9J1</accession>
<evidence type="ECO:0000313" key="3">
    <source>
        <dbReference type="Proteomes" id="UP000499080"/>
    </source>
</evidence>